<dbReference type="AlphaFoldDB" id="A0A0Q9YZQ7"/>
<dbReference type="GO" id="GO:0043023">
    <property type="term" value="F:ribosomal large subunit binding"/>
    <property type="evidence" value="ECO:0007669"/>
    <property type="project" value="TreeGrafter"/>
</dbReference>
<keyword evidence="2" id="KW-0963">Cytoplasm</keyword>
<comment type="function">
    <text evidence="2">Functions as a ribosomal silencing factor. Interacts with ribosomal protein uL14 (rplN), blocking formation of intersubunit bridge B8. Prevents association of the 30S and 50S ribosomal subunits and the formation of functional ribosomes, thus repressing translation.</text>
</comment>
<dbReference type="NCBIfam" id="TIGR00090">
    <property type="entry name" value="rsfS_iojap_ybeB"/>
    <property type="match status" value="1"/>
</dbReference>
<protein>
    <recommendedName>
        <fullName evidence="2">Ribosomal silencing factor RsfS</fullName>
    </recommendedName>
</protein>
<dbReference type="PANTHER" id="PTHR21043">
    <property type="entry name" value="IOJAP SUPERFAMILY ORTHOLOG"/>
    <property type="match status" value="1"/>
</dbReference>
<evidence type="ECO:0000313" key="4">
    <source>
        <dbReference type="EMBL" id="MCS5710587.1"/>
    </source>
</evidence>
<dbReference type="RefSeq" id="WP_075065551.1">
    <property type="nucleotide sequence ID" value="NZ_LKAJ02000001.1"/>
</dbReference>
<organism evidence="3">
    <name type="scientific">Candidatus Berkiella aquae</name>
    <dbReference type="NCBI Taxonomy" id="295108"/>
    <lineage>
        <taxon>Bacteria</taxon>
        <taxon>Pseudomonadati</taxon>
        <taxon>Pseudomonadota</taxon>
        <taxon>Gammaproteobacteria</taxon>
        <taxon>Candidatus Berkiellales</taxon>
        <taxon>Candidatus Berkiellaceae</taxon>
        <taxon>Candidatus Berkiella</taxon>
    </lineage>
</organism>
<dbReference type="Proteomes" id="UP000051497">
    <property type="component" value="Unassembled WGS sequence"/>
</dbReference>
<dbReference type="GO" id="GO:0042256">
    <property type="term" value="P:cytosolic ribosome assembly"/>
    <property type="evidence" value="ECO:0007669"/>
    <property type="project" value="UniProtKB-UniRule"/>
</dbReference>
<keyword evidence="2" id="KW-0810">Translation regulation</keyword>
<keyword evidence="2" id="KW-0678">Repressor</keyword>
<dbReference type="STRING" id="295108.HT99x_00911"/>
<reference evidence="4" key="3">
    <citation type="submission" date="2021-06" db="EMBL/GenBank/DDBJ databases">
        <title>Genomic Description and Analysis of Intracellular Bacteria, Candidatus Berkiella cookevillensis and Candidatus Berkiella aquae.</title>
        <authorList>
            <person name="Kidane D.T."/>
            <person name="Mehari Y.T."/>
            <person name="Rice F.C."/>
            <person name="Arivett B.A."/>
            <person name="Farone A.L."/>
            <person name="Berk S.G."/>
            <person name="Farone M.B."/>
        </authorList>
    </citation>
    <scope>NUCLEOTIDE SEQUENCE</scope>
    <source>
        <strain evidence="4">HT99</strain>
    </source>
</reference>
<dbReference type="PATRIC" id="fig|1590043.3.peg.916"/>
<dbReference type="OrthoDB" id="9793681at2"/>
<dbReference type="InterPro" id="IPR004394">
    <property type="entry name" value="Iojap/RsfS/C7orf30"/>
</dbReference>
<evidence type="ECO:0000256" key="1">
    <source>
        <dbReference type="ARBA" id="ARBA00010574"/>
    </source>
</evidence>
<keyword evidence="5" id="KW-1185">Reference proteome</keyword>
<dbReference type="GO" id="GO:0005737">
    <property type="term" value="C:cytoplasm"/>
    <property type="evidence" value="ECO:0007669"/>
    <property type="project" value="UniProtKB-SubCell"/>
</dbReference>
<comment type="similarity">
    <text evidence="1 2">Belongs to the Iojap/RsfS family.</text>
</comment>
<sequence>MQKNDLLNEVLNDLSDLKAANVIPLDVHQTTPLTDYMVIATGNSSRHVKAIADNLVRKMKARHQSLFSVEGDRENEWVLVDLGDVVVHIMQQRTRDFYHLEKLWAPRHSMTALA</sequence>
<dbReference type="GO" id="GO:0017148">
    <property type="term" value="P:negative regulation of translation"/>
    <property type="evidence" value="ECO:0007669"/>
    <property type="project" value="UniProtKB-UniRule"/>
</dbReference>
<proteinExistence type="inferred from homology"/>
<reference evidence="4" key="2">
    <citation type="journal article" date="2016" name="Genome Announc.">
        <title>Draft Genome Sequences of Two Novel Amoeba-Resistant Intranuclear Bacteria, 'Candidatus Berkiella cookevillensis' and 'Candidatus Berkiella aquae'.</title>
        <authorList>
            <person name="Mehari Y.T."/>
            <person name="Arivett B.A."/>
            <person name="Farone A.L."/>
            <person name="Gunderson J.H."/>
            <person name="Farone M.B."/>
        </authorList>
    </citation>
    <scope>NUCLEOTIDE SEQUENCE</scope>
    <source>
        <strain evidence="4">HT99</strain>
    </source>
</reference>
<dbReference type="InterPro" id="IPR043519">
    <property type="entry name" value="NT_sf"/>
</dbReference>
<evidence type="ECO:0000256" key="2">
    <source>
        <dbReference type="HAMAP-Rule" id="MF_01477"/>
    </source>
</evidence>
<dbReference type="PANTHER" id="PTHR21043:SF0">
    <property type="entry name" value="MITOCHONDRIAL ASSEMBLY OF RIBOSOMAL LARGE SUBUNIT PROTEIN 1"/>
    <property type="match status" value="1"/>
</dbReference>
<reference evidence="3" key="1">
    <citation type="submission" date="2015-09" db="EMBL/GenBank/DDBJ databases">
        <title>Draft Genome Sequences of Two Novel Amoeba-resistant Intranuclear Bacteria, Candidatus Berkiella cookevillensis and Candidatus Berkiella aquae.</title>
        <authorList>
            <person name="Mehari Y.T."/>
            <person name="Arivett B.A."/>
            <person name="Farone A.L."/>
            <person name="Gunderson J.H."/>
            <person name="Farone M.B."/>
        </authorList>
    </citation>
    <scope>NUCLEOTIDE SEQUENCE [LARGE SCALE GENOMIC DNA]</scope>
    <source>
        <strain evidence="3">HT99</strain>
    </source>
</reference>
<comment type="caution">
    <text evidence="3">The sequence shown here is derived from an EMBL/GenBank/DDBJ whole genome shotgun (WGS) entry which is preliminary data.</text>
</comment>
<dbReference type="Pfam" id="PF02410">
    <property type="entry name" value="RsfS"/>
    <property type="match status" value="1"/>
</dbReference>
<evidence type="ECO:0000313" key="5">
    <source>
        <dbReference type="Proteomes" id="UP000051497"/>
    </source>
</evidence>
<accession>A0A0Q9YZQ7</accession>
<dbReference type="Gene3D" id="3.30.460.10">
    <property type="entry name" value="Beta Polymerase, domain 2"/>
    <property type="match status" value="1"/>
</dbReference>
<dbReference type="GO" id="GO:0090071">
    <property type="term" value="P:negative regulation of ribosome biogenesis"/>
    <property type="evidence" value="ECO:0007669"/>
    <property type="project" value="UniProtKB-UniRule"/>
</dbReference>
<name>A0A0Q9YZQ7_9GAMM</name>
<dbReference type="HAMAP" id="MF_01477">
    <property type="entry name" value="Iojap_RsfS"/>
    <property type="match status" value="1"/>
</dbReference>
<gene>
    <name evidence="2 3" type="primary">rsfS</name>
    <name evidence="4" type="ORF">HT99x_004035</name>
    <name evidence="3" type="ORF">HT99x_00911</name>
</gene>
<evidence type="ECO:0000313" key="3">
    <source>
        <dbReference type="EMBL" id="KRG21720.1"/>
    </source>
</evidence>
<comment type="subcellular location">
    <subcellularLocation>
        <location evidence="2">Cytoplasm</location>
    </subcellularLocation>
</comment>
<dbReference type="SUPFAM" id="SSF81301">
    <property type="entry name" value="Nucleotidyltransferase"/>
    <property type="match status" value="1"/>
</dbReference>
<dbReference type="EMBL" id="LKAJ02000001">
    <property type="protein sequence ID" value="MCS5710587.1"/>
    <property type="molecule type" value="Genomic_DNA"/>
</dbReference>
<comment type="subunit">
    <text evidence="2">Interacts with ribosomal protein uL14 (rplN).</text>
</comment>
<dbReference type="EMBL" id="LKAJ01000003">
    <property type="protein sequence ID" value="KRG21720.1"/>
    <property type="molecule type" value="Genomic_DNA"/>
</dbReference>